<accession>A0A412AXE1</accession>
<dbReference type="EMBL" id="QRTC01000025">
    <property type="protein sequence ID" value="RGQ40727.1"/>
    <property type="molecule type" value="Genomic_DNA"/>
</dbReference>
<gene>
    <name evidence="1" type="ORF">DWY99_07570</name>
</gene>
<organism evidence="1 2">
    <name type="scientific">[Clostridium] leptum</name>
    <dbReference type="NCBI Taxonomy" id="1535"/>
    <lineage>
        <taxon>Bacteria</taxon>
        <taxon>Bacillati</taxon>
        <taxon>Bacillota</taxon>
        <taxon>Clostridia</taxon>
        <taxon>Eubacteriales</taxon>
        <taxon>Oscillospiraceae</taxon>
        <taxon>Oscillospiraceae incertae sedis</taxon>
    </lineage>
</organism>
<dbReference type="Proteomes" id="UP000284751">
    <property type="component" value="Unassembled WGS sequence"/>
</dbReference>
<evidence type="ECO:0000313" key="2">
    <source>
        <dbReference type="Proteomes" id="UP000284751"/>
    </source>
</evidence>
<protein>
    <submittedName>
        <fullName evidence="1">Uncharacterized protein</fullName>
    </submittedName>
</protein>
<name>A0A412AXE1_9FIRM</name>
<reference evidence="1 2" key="1">
    <citation type="submission" date="2018-08" db="EMBL/GenBank/DDBJ databases">
        <title>A genome reference for cultivated species of the human gut microbiota.</title>
        <authorList>
            <person name="Zou Y."/>
            <person name="Xue W."/>
            <person name="Luo G."/>
        </authorList>
    </citation>
    <scope>NUCLEOTIDE SEQUENCE [LARGE SCALE GENOMIC DNA]</scope>
    <source>
        <strain evidence="1 2">AF28-26</strain>
    </source>
</reference>
<dbReference type="AlphaFoldDB" id="A0A412AXE1"/>
<evidence type="ECO:0000313" key="1">
    <source>
        <dbReference type="EMBL" id="RGQ40727.1"/>
    </source>
</evidence>
<sequence length="68" mass="7367">MTDASFPQGMPDILKPLVSSSACGSFIFPPFRVLAAPDCLRQGRRRFPDRKTAALRRFAAGPLFSPGA</sequence>
<comment type="caution">
    <text evidence="1">The sequence shown here is derived from an EMBL/GenBank/DDBJ whole genome shotgun (WGS) entry which is preliminary data.</text>
</comment>
<proteinExistence type="predicted"/>